<reference evidence="1 2" key="1">
    <citation type="journal article" date="2012" name="J. Bacteriol.">
        <title>Draft Genome Sequence of Plant Growth-Promoting Rhizobium Mesorhizobium amorphae, Isolated from Zinc-Lead Mine Tailings.</title>
        <authorList>
            <person name="Hao X."/>
            <person name="Lin Y."/>
            <person name="Johnstone L."/>
            <person name="Baltrus D.A."/>
            <person name="Miller S.J."/>
            <person name="Wei G."/>
            <person name="Rensing C."/>
        </authorList>
    </citation>
    <scope>NUCLEOTIDE SEQUENCE [LARGE SCALE GENOMIC DNA]</scope>
    <source>
        <strain evidence="1 2">CCNWGS0123</strain>
    </source>
</reference>
<dbReference type="STRING" id="1082933.A6B35_13900"/>
<accession>G6Y7V6</accession>
<dbReference type="GO" id="GO:0016787">
    <property type="term" value="F:hydrolase activity"/>
    <property type="evidence" value="ECO:0007669"/>
    <property type="project" value="UniProtKB-KW"/>
</dbReference>
<keyword evidence="1" id="KW-0378">Hydrolase</keyword>
<dbReference type="EMBL" id="AGSN01000085">
    <property type="protein sequence ID" value="EHH12190.1"/>
    <property type="molecule type" value="Genomic_DNA"/>
</dbReference>
<evidence type="ECO:0000313" key="2">
    <source>
        <dbReference type="Proteomes" id="UP000002949"/>
    </source>
</evidence>
<protein>
    <submittedName>
        <fullName evidence="1">Fumarylacetoacetate (FAA) hydrolase</fullName>
    </submittedName>
</protein>
<organism evidence="1 2">
    <name type="scientific">Mesorhizobium amorphae CCNWGS0123</name>
    <dbReference type="NCBI Taxonomy" id="1082933"/>
    <lineage>
        <taxon>Bacteria</taxon>
        <taxon>Pseudomonadati</taxon>
        <taxon>Pseudomonadota</taxon>
        <taxon>Alphaproteobacteria</taxon>
        <taxon>Hyphomicrobiales</taxon>
        <taxon>Phyllobacteriaceae</taxon>
        <taxon>Mesorhizobium</taxon>
    </lineage>
</organism>
<name>G6Y7V6_9HYPH</name>
<proteinExistence type="predicted"/>
<gene>
    <name evidence="1" type="ORF">MEA186_10110</name>
</gene>
<evidence type="ECO:0000313" key="1">
    <source>
        <dbReference type="EMBL" id="EHH12190.1"/>
    </source>
</evidence>
<keyword evidence="2" id="KW-1185">Reference proteome</keyword>
<sequence length="33" mass="3500">MITGTCVTPISVEAGDEVTDDLGRFGRVSARFV</sequence>
<dbReference type="Proteomes" id="UP000002949">
    <property type="component" value="Unassembled WGS sequence"/>
</dbReference>
<dbReference type="AlphaFoldDB" id="G6Y7V6"/>